<dbReference type="InterPro" id="IPR019195">
    <property type="entry name" value="ABC_ATPase_put"/>
</dbReference>
<dbReference type="AlphaFoldDB" id="A0A5B8RKP2"/>
<feature type="domain" description="ATPase of the ABC class C-terminal" evidence="2">
    <location>
        <begin position="65"/>
        <end position="341"/>
    </location>
</feature>
<proteinExistence type="predicted"/>
<evidence type="ECO:0000313" key="5">
    <source>
        <dbReference type="EMBL" id="QEA07825.1"/>
    </source>
</evidence>
<sequence length="462" mass="49617">MAIDAGAQTVLDRTAVLFTDTGVEVRFTLGLPARGRTILGRQAAALLCRRLPEAVEALRPGQRDDEALARHCDTVEDQVVLRSQLAERGLVAFVADGAVLPRRSGVDDRPLQEAIAFEAPDALAVTLEAPHAGPVRGLAIASGITLIVGGGFHGKSTLLRALELGVYDHVPGDGRERVVTEPSAVKIRAEDGRAVHALDLSPFINHLPYGKSTEAFDTALASGSTSQAAALQEALELGAGSLLVDEDTSATNFMIRDERMQALVAKRDEPITPFVDRIRELRDRLGVATVLVMGGSGDYFAHADTVIQMHDYLPRDVTAEAHRIAEAHAGQRREEGERDLAAPRPRVLQPRSLDPRTGKGKPRVKVRGVDALVYGEDEVDLRAVEQLVDPSQVRGVARVLARLAESDEVWLSAPADAVARLLESDWTGLTARPDGDLARPRTAEVMAALNRLRGVRLRAGGG</sequence>
<evidence type="ECO:0000259" key="3">
    <source>
        <dbReference type="Pfam" id="PF20446"/>
    </source>
</evidence>
<evidence type="ECO:0000256" key="1">
    <source>
        <dbReference type="SAM" id="MobiDB-lite"/>
    </source>
</evidence>
<accession>A0A5B8RKP2</accession>
<name>A0A5B8RKP2_9ZZZZ</name>
<evidence type="ECO:0008006" key="6">
    <source>
        <dbReference type="Google" id="ProtNLM"/>
    </source>
</evidence>
<dbReference type="PANTHER" id="PTHR38149:SF1">
    <property type="entry name" value="ATPASE"/>
    <property type="match status" value="1"/>
</dbReference>
<feature type="domain" description="MRB1590-like C-terminal" evidence="4">
    <location>
        <begin position="363"/>
        <end position="457"/>
    </location>
</feature>
<dbReference type="Pfam" id="PF21117">
    <property type="entry name" value="MRB1590_C"/>
    <property type="match status" value="1"/>
</dbReference>
<evidence type="ECO:0000259" key="2">
    <source>
        <dbReference type="Pfam" id="PF09818"/>
    </source>
</evidence>
<dbReference type="InterPro" id="IPR046834">
    <property type="entry name" value="ABC_ATPase_C"/>
</dbReference>
<dbReference type="PANTHER" id="PTHR38149">
    <property type="entry name" value="ATPASE"/>
    <property type="match status" value="1"/>
</dbReference>
<dbReference type="SUPFAM" id="SSF52540">
    <property type="entry name" value="P-loop containing nucleoside triphosphate hydrolases"/>
    <property type="match status" value="1"/>
</dbReference>
<feature type="compositionally biased region" description="Basic and acidic residues" evidence="1">
    <location>
        <begin position="327"/>
        <end position="341"/>
    </location>
</feature>
<feature type="domain" description="ATPase of the ABC class N-terminal" evidence="3">
    <location>
        <begin position="2"/>
        <end position="57"/>
    </location>
</feature>
<dbReference type="InterPro" id="IPR046833">
    <property type="entry name" value="ABC_N"/>
</dbReference>
<protein>
    <recommendedName>
        <fullName evidence="6">ATPase of the ABC class</fullName>
    </recommendedName>
</protein>
<reference evidence="5" key="1">
    <citation type="submission" date="2019-06" db="EMBL/GenBank/DDBJ databases">
        <authorList>
            <person name="Murdoch R.W."/>
            <person name="Fathepure B."/>
        </authorList>
    </citation>
    <scope>NUCLEOTIDE SEQUENCE</scope>
</reference>
<dbReference type="EMBL" id="MN079394">
    <property type="protein sequence ID" value="QEA07825.1"/>
    <property type="molecule type" value="Genomic_DNA"/>
</dbReference>
<evidence type="ECO:0000259" key="4">
    <source>
        <dbReference type="Pfam" id="PF21117"/>
    </source>
</evidence>
<dbReference type="InterPro" id="IPR049069">
    <property type="entry name" value="MRB1590-like_C"/>
</dbReference>
<dbReference type="InterPro" id="IPR027417">
    <property type="entry name" value="P-loop_NTPase"/>
</dbReference>
<dbReference type="Pfam" id="PF09818">
    <property type="entry name" value="ABC_ATPase"/>
    <property type="match status" value="1"/>
</dbReference>
<feature type="region of interest" description="Disordered" evidence="1">
    <location>
        <begin position="327"/>
        <end position="362"/>
    </location>
</feature>
<dbReference type="Pfam" id="PF20446">
    <property type="entry name" value="ABC_N"/>
    <property type="match status" value="1"/>
</dbReference>
<gene>
    <name evidence="5" type="ORF">KBTEX_04190</name>
</gene>
<organism evidence="5">
    <name type="scientific">uncultured organism</name>
    <dbReference type="NCBI Taxonomy" id="155900"/>
    <lineage>
        <taxon>unclassified sequences</taxon>
        <taxon>environmental samples</taxon>
    </lineage>
</organism>